<dbReference type="RefSeq" id="WP_133955271.1">
    <property type="nucleotide sequence ID" value="NZ_SORI01000001.1"/>
</dbReference>
<dbReference type="EMBL" id="SORI01000001">
    <property type="protein sequence ID" value="TDY64969.1"/>
    <property type="molecule type" value="Genomic_DNA"/>
</dbReference>
<dbReference type="CDD" id="cd07034">
    <property type="entry name" value="TPP_PYR_PFOR_IOR-alpha_like"/>
    <property type="match status" value="1"/>
</dbReference>
<dbReference type="OrthoDB" id="9794954at2"/>
<dbReference type="InterPro" id="IPR033412">
    <property type="entry name" value="PFOR_II"/>
</dbReference>
<feature type="domain" description="Pyruvate:ferredoxin oxidoreductase core" evidence="3">
    <location>
        <begin position="278"/>
        <end position="358"/>
    </location>
</feature>
<evidence type="ECO:0000313" key="4">
    <source>
        <dbReference type="EMBL" id="TDY64969.1"/>
    </source>
</evidence>
<dbReference type="SUPFAM" id="SSF52922">
    <property type="entry name" value="TK C-terminal domain-like"/>
    <property type="match status" value="1"/>
</dbReference>
<dbReference type="Pfam" id="PF01855">
    <property type="entry name" value="POR_N"/>
    <property type="match status" value="1"/>
</dbReference>
<keyword evidence="5" id="KW-1185">Reference proteome</keyword>
<feature type="domain" description="Pyruvate flavodoxin/ferredoxin oxidoreductase pyrimidine binding" evidence="2">
    <location>
        <begin position="22"/>
        <end position="208"/>
    </location>
</feature>
<sequence>MGLEDRVLTGVHFMQGNYAAVEGAIAAGCDFFAGYPITPANEVSEGMARRLPAVGGVFFQGEDELCSIYAISAASLAGAKAMTATASAGYDYMQEGIEYAVAVEAPIVVVDVMRCRGENFATQSDIMQVRWAAAGDHEMIVLAPSTVQETFDFTVRAFNLAEEYRTPVIVVSEMSLALMRERLDIPEASAIPVVNRKRTAKSPADYLPFHADSEYGVPDFAELGTGYRVIHSINPHDERGDIEWEPHAFERLYKRITGKVRENRTKISTVQRFGLDDADIALVAFGSEVRPAIDAMEMAREKGIKAGVMKLDAPWPFPEEAIRDLASNMGAVVTVEMNMGKYAGEIERAVCGKCRTARATKNLGTPHTPDEILSVIEEVRA</sequence>
<dbReference type="InterPro" id="IPR009014">
    <property type="entry name" value="Transketo_C/PFOR_II"/>
</dbReference>
<comment type="caution">
    <text evidence="4">The sequence shown here is derived from an EMBL/GenBank/DDBJ whole genome shotgun (WGS) entry which is preliminary data.</text>
</comment>
<organism evidence="4 5">
    <name type="scientific">Aminivibrio pyruvatiphilus</name>
    <dbReference type="NCBI Taxonomy" id="1005740"/>
    <lineage>
        <taxon>Bacteria</taxon>
        <taxon>Thermotogati</taxon>
        <taxon>Synergistota</taxon>
        <taxon>Synergistia</taxon>
        <taxon>Synergistales</taxon>
        <taxon>Aminobacteriaceae</taxon>
        <taxon>Aminivibrio</taxon>
    </lineage>
</organism>
<dbReference type="PANTHER" id="PTHR43088:SF1">
    <property type="entry name" value="SUBUNIT OF PYRUVATE:FLAVODOXIN OXIDOREDUCTASE"/>
    <property type="match status" value="1"/>
</dbReference>
<dbReference type="Gene3D" id="3.40.50.920">
    <property type="match status" value="1"/>
</dbReference>
<dbReference type="InterPro" id="IPR002880">
    <property type="entry name" value="Pyrv_Fd/Flavodoxin_OxRdtase_N"/>
</dbReference>
<gene>
    <name evidence="4" type="ORF">C8D99_101115</name>
</gene>
<evidence type="ECO:0000259" key="2">
    <source>
        <dbReference type="Pfam" id="PF01855"/>
    </source>
</evidence>
<protein>
    <submittedName>
        <fullName evidence="4">2-oxoglutarate ferredoxin oxidoreductase subunit alpha</fullName>
    </submittedName>
</protein>
<dbReference type="InterPro" id="IPR029061">
    <property type="entry name" value="THDP-binding"/>
</dbReference>
<evidence type="ECO:0000313" key="5">
    <source>
        <dbReference type="Proteomes" id="UP000295066"/>
    </source>
</evidence>
<reference evidence="4 5" key="1">
    <citation type="submission" date="2019-03" db="EMBL/GenBank/DDBJ databases">
        <title>Genomic Encyclopedia of Type Strains, Phase IV (KMG-IV): sequencing the most valuable type-strain genomes for metagenomic binning, comparative biology and taxonomic classification.</title>
        <authorList>
            <person name="Goeker M."/>
        </authorList>
    </citation>
    <scope>NUCLEOTIDE SEQUENCE [LARGE SCALE GENOMIC DNA]</scope>
    <source>
        <strain evidence="4 5">DSM 25964</strain>
    </source>
</reference>
<dbReference type="Gene3D" id="3.40.50.970">
    <property type="match status" value="1"/>
</dbReference>
<name>A0A4R8MG83_9BACT</name>
<dbReference type="GO" id="GO:0016491">
    <property type="term" value="F:oxidoreductase activity"/>
    <property type="evidence" value="ECO:0007669"/>
    <property type="project" value="UniProtKB-KW"/>
</dbReference>
<dbReference type="Pfam" id="PF17147">
    <property type="entry name" value="PFOR_II"/>
    <property type="match status" value="1"/>
</dbReference>
<dbReference type="InterPro" id="IPR052368">
    <property type="entry name" value="2-oxoacid_oxidoreductase"/>
</dbReference>
<dbReference type="Proteomes" id="UP000295066">
    <property type="component" value="Unassembled WGS sequence"/>
</dbReference>
<keyword evidence="1" id="KW-0560">Oxidoreductase</keyword>
<evidence type="ECO:0000259" key="3">
    <source>
        <dbReference type="Pfam" id="PF17147"/>
    </source>
</evidence>
<accession>A0A4R8MG83</accession>
<proteinExistence type="predicted"/>
<evidence type="ECO:0000256" key="1">
    <source>
        <dbReference type="ARBA" id="ARBA00023002"/>
    </source>
</evidence>
<dbReference type="NCBIfam" id="NF006412">
    <property type="entry name" value="PRK08659.1"/>
    <property type="match status" value="1"/>
</dbReference>
<dbReference type="AlphaFoldDB" id="A0A4R8MG83"/>
<dbReference type="SUPFAM" id="SSF52518">
    <property type="entry name" value="Thiamin diphosphate-binding fold (THDP-binding)"/>
    <property type="match status" value="1"/>
</dbReference>
<dbReference type="PANTHER" id="PTHR43088">
    <property type="entry name" value="SUBUNIT OF PYRUVATE:FLAVODOXIN OXIDOREDUCTASE-RELATED"/>
    <property type="match status" value="1"/>
</dbReference>